<dbReference type="InterPro" id="IPR018673">
    <property type="entry name" value="DUF2141"/>
</dbReference>
<keyword evidence="1" id="KW-0732">Signal</keyword>
<reference evidence="2 3" key="1">
    <citation type="submission" date="2020-08" db="EMBL/GenBank/DDBJ databases">
        <title>The genome sequence of type strain Novosphingobium piscinae KCTC 42194.</title>
        <authorList>
            <person name="Liu Y."/>
        </authorList>
    </citation>
    <scope>NUCLEOTIDE SEQUENCE [LARGE SCALE GENOMIC DNA]</scope>
    <source>
        <strain evidence="2 3">KCTC 42194</strain>
    </source>
</reference>
<gene>
    <name evidence="2" type="ORF">H7F53_15370</name>
</gene>
<keyword evidence="3" id="KW-1185">Reference proteome</keyword>
<evidence type="ECO:0000313" key="3">
    <source>
        <dbReference type="Proteomes" id="UP000551327"/>
    </source>
</evidence>
<name>A0A7X1G0X5_9SPHN</name>
<organism evidence="2 3">
    <name type="scientific">Novosphingobium piscinae</name>
    <dbReference type="NCBI Taxonomy" id="1507448"/>
    <lineage>
        <taxon>Bacteria</taxon>
        <taxon>Pseudomonadati</taxon>
        <taxon>Pseudomonadota</taxon>
        <taxon>Alphaproteobacteria</taxon>
        <taxon>Sphingomonadales</taxon>
        <taxon>Sphingomonadaceae</taxon>
        <taxon>Novosphingobium</taxon>
    </lineage>
</organism>
<feature type="signal peptide" evidence="1">
    <location>
        <begin position="1"/>
        <end position="28"/>
    </location>
</feature>
<evidence type="ECO:0000313" key="2">
    <source>
        <dbReference type="EMBL" id="MBC2670531.1"/>
    </source>
</evidence>
<dbReference type="AlphaFoldDB" id="A0A7X1G0X5"/>
<accession>A0A7X1G0X5</accession>
<dbReference type="EMBL" id="JACLAX010000021">
    <property type="protein sequence ID" value="MBC2670531.1"/>
    <property type="molecule type" value="Genomic_DNA"/>
</dbReference>
<protein>
    <submittedName>
        <fullName evidence="2">DUF2141 domain-containing protein</fullName>
    </submittedName>
</protein>
<comment type="caution">
    <text evidence="2">The sequence shown here is derived from an EMBL/GenBank/DDBJ whole genome shotgun (WGS) entry which is preliminary data.</text>
</comment>
<feature type="chain" id="PRO_5031228149" evidence="1">
    <location>
        <begin position="29"/>
        <end position="163"/>
    </location>
</feature>
<evidence type="ECO:0000256" key="1">
    <source>
        <dbReference type="SAM" id="SignalP"/>
    </source>
</evidence>
<dbReference type="Proteomes" id="UP000551327">
    <property type="component" value="Unassembled WGS sequence"/>
</dbReference>
<sequence length="163" mass="16943">MGSRRRMSLPLAAGLALAGSLASGQARAEAAPAGCTGPASATWIEVAVEGVTSDKGLIAITLYADNPRKFLVKHGSLYVGRVPAKAGTTTGCLFIPAPGVYAIAIYHDENASQTFDRTGLGLPDEGYGFSNNPSTLAGLPAFRSVRLAIPRAGLLTRIRIKYP</sequence>
<dbReference type="Pfam" id="PF09912">
    <property type="entry name" value="DUF2141"/>
    <property type="match status" value="1"/>
</dbReference>
<proteinExistence type="predicted"/>